<keyword evidence="2" id="KW-1185">Reference proteome</keyword>
<organism evidence="1 2">
    <name type="scientific">Bacillus changyiensis</name>
    <dbReference type="NCBI Taxonomy" id="3004103"/>
    <lineage>
        <taxon>Bacteria</taxon>
        <taxon>Bacillati</taxon>
        <taxon>Bacillota</taxon>
        <taxon>Bacilli</taxon>
        <taxon>Bacillales</taxon>
        <taxon>Bacillaceae</taxon>
        <taxon>Bacillus</taxon>
    </lineage>
</organism>
<dbReference type="RefSeq" id="WP_271340428.1">
    <property type="nucleotide sequence ID" value="NZ_JAQKAB010000004.1"/>
</dbReference>
<dbReference type="Proteomes" id="UP001211894">
    <property type="component" value="Unassembled WGS sequence"/>
</dbReference>
<reference evidence="1 2" key="1">
    <citation type="submission" date="2023-01" db="EMBL/GenBank/DDBJ databases">
        <title>Bacillus changyiensis sp. nov., isolated from a coastal deposit.</title>
        <authorList>
            <person name="Xiao G."/>
            <person name="Lai Q."/>
            <person name="Hu Z."/>
            <person name="Shao Z."/>
        </authorList>
    </citation>
    <scope>NUCLEOTIDE SEQUENCE [LARGE SCALE GENOMIC DNA]</scope>
    <source>
        <strain evidence="1 2">CLL-7-23</strain>
    </source>
</reference>
<proteinExistence type="predicted"/>
<name>A0ABT4X2Q1_9BACI</name>
<protein>
    <submittedName>
        <fullName evidence="1">Uncharacterized protein</fullName>
    </submittedName>
</protein>
<accession>A0ABT4X2Q1</accession>
<evidence type="ECO:0000313" key="1">
    <source>
        <dbReference type="EMBL" id="MDA7026582.1"/>
    </source>
</evidence>
<evidence type="ECO:0000313" key="2">
    <source>
        <dbReference type="Proteomes" id="UP001211894"/>
    </source>
</evidence>
<sequence length="113" mass="13311">MNKIAIKIIPDNKLNKYLVPLRKYTILSISEILNKIENREVFVETDANDIDELERLKELVNNLINLGGKVKIIYRRGNDQYQEISQKEFYNTINHLKEIAEQLQDYDDAVSEE</sequence>
<dbReference type="EMBL" id="JAQKAB010000004">
    <property type="protein sequence ID" value="MDA7026582.1"/>
    <property type="molecule type" value="Genomic_DNA"/>
</dbReference>
<gene>
    <name evidence="1" type="ORF">PJ311_08155</name>
</gene>
<comment type="caution">
    <text evidence="1">The sequence shown here is derived from an EMBL/GenBank/DDBJ whole genome shotgun (WGS) entry which is preliminary data.</text>
</comment>